<feature type="active site" description="Proton acceptor" evidence="9">
    <location>
        <position position="145"/>
    </location>
</feature>
<dbReference type="GO" id="GO:0046872">
    <property type="term" value="F:metal ion binding"/>
    <property type="evidence" value="ECO:0007669"/>
    <property type="project" value="UniProtKB-KW"/>
</dbReference>
<protein>
    <recommendedName>
        <fullName evidence="3">N-acyl-aliphatic-L-amino acid amidohydrolase</fullName>
        <ecNumber evidence="3">3.5.1.14</ecNumber>
    </recommendedName>
    <alternativeName>
        <fullName evidence="8">N-acyl-L-amino-acid amidohydrolase</fullName>
    </alternativeName>
</protein>
<sequence>MCTKWDNDEVLQRFREYLRIPSVHPNVDYNDCVKFLKKQADLLKLTFAVYELVEKKPVVVITWEGTQPEMPSILLNSHMDVVPVYEDHWKYPPFDAHITEDGWIYARGSQDMKSVGMIHLEAVRRLKQAGIKLKRTVHISFVPDEEIGGVEGMRKFSESEEFRKLNIGFEFDESVPSESPKTFVSFNGERTARQLKITCKGEPGHAAFISNDTAGEKLSYIINKFMEFRKEERKKLDNGAQLGAVTTINLTKVEGGIQVNVLPEQLSASFDIRISPDEDHEAFETMIQGWCKDAGDKVTMEYYERNPEEKTTKIDGSEPFWNVLYKTILDMGLDINCFICPGTTDARYIRRQGIPAIGFTPILNTPLLLHAHNERLHIDEFKKGIDVMEKVLQAIADA</sequence>
<feature type="binding site" evidence="10">
    <location>
        <position position="146"/>
    </location>
    <ligand>
        <name>Zn(2+)</name>
        <dbReference type="ChEBI" id="CHEBI:29105"/>
        <label>2</label>
    </ligand>
</feature>
<feature type="binding site" evidence="10">
    <location>
        <position position="78"/>
    </location>
    <ligand>
        <name>Zn(2+)</name>
        <dbReference type="ChEBI" id="CHEBI:29105"/>
        <label>1</label>
    </ligand>
</feature>
<accession>A0AAV1M9X5</accession>
<keyword evidence="6" id="KW-0378">Hydrolase</keyword>
<evidence type="ECO:0000256" key="8">
    <source>
        <dbReference type="ARBA" id="ARBA00029656"/>
    </source>
</evidence>
<name>A0AAV1M9X5_9NEOP</name>
<evidence type="ECO:0000313" key="13">
    <source>
        <dbReference type="Proteomes" id="UP001314205"/>
    </source>
</evidence>
<feature type="binding site" evidence="10">
    <location>
        <position position="111"/>
    </location>
    <ligand>
        <name>Zn(2+)</name>
        <dbReference type="ChEBI" id="CHEBI:29105"/>
        <label>2</label>
    </ligand>
</feature>
<dbReference type="AlphaFoldDB" id="A0AAV1M9X5"/>
<dbReference type="InterPro" id="IPR036264">
    <property type="entry name" value="Bact_exopeptidase_dim_dom"/>
</dbReference>
<proteinExistence type="inferred from homology"/>
<keyword evidence="7 10" id="KW-0862">Zinc</keyword>
<evidence type="ECO:0000256" key="3">
    <source>
        <dbReference type="ARBA" id="ARBA00011913"/>
    </source>
</evidence>
<dbReference type="PANTHER" id="PTHR45892:SF1">
    <property type="entry name" value="AMINOACYLASE-1"/>
    <property type="match status" value="1"/>
</dbReference>
<feature type="active site" evidence="9">
    <location>
        <position position="80"/>
    </location>
</feature>
<dbReference type="PROSITE" id="PS00759">
    <property type="entry name" value="ARGE_DAPE_CPG2_2"/>
    <property type="match status" value="1"/>
</dbReference>
<dbReference type="InterPro" id="IPR010159">
    <property type="entry name" value="N-acyl_aa_amidohydrolase"/>
</dbReference>
<reference evidence="12 13" key="1">
    <citation type="submission" date="2023-11" db="EMBL/GenBank/DDBJ databases">
        <authorList>
            <person name="Hedman E."/>
            <person name="Englund M."/>
            <person name="Stromberg M."/>
            <person name="Nyberg Akerstrom W."/>
            <person name="Nylinder S."/>
            <person name="Jareborg N."/>
            <person name="Kallberg Y."/>
            <person name="Kronander E."/>
        </authorList>
    </citation>
    <scope>NUCLEOTIDE SEQUENCE [LARGE SCALE GENOMIC DNA]</scope>
</reference>
<dbReference type="GO" id="GO:0006520">
    <property type="term" value="P:amino acid metabolic process"/>
    <property type="evidence" value="ECO:0007669"/>
    <property type="project" value="InterPro"/>
</dbReference>
<keyword evidence="4" id="KW-0963">Cytoplasm</keyword>
<organism evidence="12 13">
    <name type="scientific">Parnassius mnemosyne</name>
    <name type="common">clouded apollo</name>
    <dbReference type="NCBI Taxonomy" id="213953"/>
    <lineage>
        <taxon>Eukaryota</taxon>
        <taxon>Metazoa</taxon>
        <taxon>Ecdysozoa</taxon>
        <taxon>Arthropoda</taxon>
        <taxon>Hexapoda</taxon>
        <taxon>Insecta</taxon>
        <taxon>Pterygota</taxon>
        <taxon>Neoptera</taxon>
        <taxon>Endopterygota</taxon>
        <taxon>Lepidoptera</taxon>
        <taxon>Glossata</taxon>
        <taxon>Ditrysia</taxon>
        <taxon>Papilionoidea</taxon>
        <taxon>Papilionidae</taxon>
        <taxon>Parnassiinae</taxon>
        <taxon>Parnassini</taxon>
        <taxon>Parnassius</taxon>
        <taxon>Driopa</taxon>
    </lineage>
</organism>
<comment type="similarity">
    <text evidence="2">Belongs to the peptidase M20A family.</text>
</comment>
<comment type="subcellular location">
    <subcellularLocation>
        <location evidence="1">Cytoplasm</location>
    </subcellularLocation>
</comment>
<dbReference type="Pfam" id="PF01546">
    <property type="entry name" value="Peptidase_M20"/>
    <property type="match status" value="1"/>
</dbReference>
<dbReference type="InterPro" id="IPR011650">
    <property type="entry name" value="Peptidase_M20_dimer"/>
</dbReference>
<keyword evidence="5 10" id="KW-0479">Metal-binding</keyword>
<evidence type="ECO:0000256" key="2">
    <source>
        <dbReference type="ARBA" id="ARBA00006247"/>
    </source>
</evidence>
<dbReference type="Proteomes" id="UP001314205">
    <property type="component" value="Unassembled WGS sequence"/>
</dbReference>
<dbReference type="EMBL" id="CAVLGL010000159">
    <property type="protein sequence ID" value="CAK1604496.1"/>
    <property type="molecule type" value="Genomic_DNA"/>
</dbReference>
<feature type="binding site" evidence="10">
    <location>
        <position position="173"/>
    </location>
    <ligand>
        <name>Zn(2+)</name>
        <dbReference type="ChEBI" id="CHEBI:29105"/>
        <label>1</label>
    </ligand>
</feature>
<evidence type="ECO:0000256" key="6">
    <source>
        <dbReference type="ARBA" id="ARBA00022801"/>
    </source>
</evidence>
<dbReference type="PIRSF" id="PIRSF036696">
    <property type="entry name" value="ACY-1"/>
    <property type="match status" value="1"/>
</dbReference>
<dbReference type="GO" id="GO:0004046">
    <property type="term" value="F:aminoacylase activity"/>
    <property type="evidence" value="ECO:0007669"/>
    <property type="project" value="UniProtKB-EC"/>
</dbReference>
<evidence type="ECO:0000256" key="1">
    <source>
        <dbReference type="ARBA" id="ARBA00004496"/>
    </source>
</evidence>
<evidence type="ECO:0000256" key="10">
    <source>
        <dbReference type="PIRSR" id="PIRSR036696-2"/>
    </source>
</evidence>
<dbReference type="Pfam" id="PF07687">
    <property type="entry name" value="M20_dimer"/>
    <property type="match status" value="1"/>
</dbReference>
<comment type="cofactor">
    <cofactor evidence="10">
        <name>Zn(2+)</name>
        <dbReference type="ChEBI" id="CHEBI:29105"/>
    </cofactor>
    <text evidence="10">Binds 2 Zn(2+) ions per subunit.</text>
</comment>
<dbReference type="FunFam" id="3.30.70.360:FF:000005">
    <property type="entry name" value="Putative Aminoacylase-1"/>
    <property type="match status" value="1"/>
</dbReference>
<dbReference type="FunFam" id="3.40.630.10:FF:000019">
    <property type="entry name" value="Aminoacylase 1"/>
    <property type="match status" value="1"/>
</dbReference>
<evidence type="ECO:0000256" key="5">
    <source>
        <dbReference type="ARBA" id="ARBA00022723"/>
    </source>
</evidence>
<dbReference type="SUPFAM" id="SSF53187">
    <property type="entry name" value="Zn-dependent exopeptidases"/>
    <property type="match status" value="1"/>
</dbReference>
<feature type="domain" description="Peptidase M20 dimerisation" evidence="11">
    <location>
        <begin position="188"/>
        <end position="296"/>
    </location>
</feature>
<comment type="caution">
    <text evidence="12">The sequence shown here is derived from an EMBL/GenBank/DDBJ whole genome shotgun (WGS) entry which is preliminary data.</text>
</comment>
<gene>
    <name evidence="12" type="ORF">PARMNEM_LOCUS22707</name>
</gene>
<dbReference type="InterPro" id="IPR052083">
    <property type="entry name" value="Aminoacylase-1_M20A"/>
</dbReference>
<dbReference type="SUPFAM" id="SSF55031">
    <property type="entry name" value="Bacterial exopeptidase dimerisation domain"/>
    <property type="match status" value="1"/>
</dbReference>
<evidence type="ECO:0000256" key="9">
    <source>
        <dbReference type="PIRSR" id="PIRSR036696-1"/>
    </source>
</evidence>
<evidence type="ECO:0000259" key="11">
    <source>
        <dbReference type="Pfam" id="PF07687"/>
    </source>
</evidence>
<dbReference type="Gene3D" id="3.30.70.360">
    <property type="match status" value="1"/>
</dbReference>
<dbReference type="NCBIfam" id="TIGR01880">
    <property type="entry name" value="Ac-peptdase-euk"/>
    <property type="match status" value="1"/>
</dbReference>
<keyword evidence="13" id="KW-1185">Reference proteome</keyword>
<feature type="binding site" evidence="10">
    <location>
        <position position="370"/>
    </location>
    <ligand>
        <name>Zn(2+)</name>
        <dbReference type="ChEBI" id="CHEBI:29105"/>
        <label>2</label>
    </ligand>
</feature>
<dbReference type="InterPro" id="IPR002933">
    <property type="entry name" value="Peptidase_M20"/>
</dbReference>
<dbReference type="EC" id="3.5.1.14" evidence="3"/>
<dbReference type="Gene3D" id="3.40.630.10">
    <property type="entry name" value="Zn peptidases"/>
    <property type="match status" value="1"/>
</dbReference>
<dbReference type="InterPro" id="IPR001261">
    <property type="entry name" value="ArgE/DapE_CS"/>
</dbReference>
<evidence type="ECO:0000256" key="4">
    <source>
        <dbReference type="ARBA" id="ARBA00022490"/>
    </source>
</evidence>
<dbReference type="PANTHER" id="PTHR45892">
    <property type="entry name" value="AMINOACYLASE-1"/>
    <property type="match status" value="1"/>
</dbReference>
<dbReference type="GO" id="GO:0005737">
    <property type="term" value="C:cytoplasm"/>
    <property type="evidence" value="ECO:0007669"/>
    <property type="project" value="UniProtKB-SubCell"/>
</dbReference>
<evidence type="ECO:0000313" key="12">
    <source>
        <dbReference type="EMBL" id="CAK1604496.1"/>
    </source>
</evidence>
<evidence type="ECO:0000256" key="7">
    <source>
        <dbReference type="ARBA" id="ARBA00022833"/>
    </source>
</evidence>
<dbReference type="Gene3D" id="1.10.150.900">
    <property type="match status" value="1"/>
</dbReference>
<feature type="binding site" evidence="10">
    <location>
        <position position="111"/>
    </location>
    <ligand>
        <name>Zn(2+)</name>
        <dbReference type="ChEBI" id="CHEBI:29105"/>
        <label>1</label>
    </ligand>
</feature>
<dbReference type="PROSITE" id="PS00758">
    <property type="entry name" value="ARGE_DAPE_CPG2_1"/>
    <property type="match status" value="1"/>
</dbReference>